<sequence length="349" mass="39005">MDKKTPFYFLFLISTYCFAQQNYLDLREIVTDSAKIFTVQELEGLQTKLTNFEEETTNQLVVLTIKELGFETIEEYANRTFNKNKLGQKGKDNGILILFALNDRKVRIEVGYGLEPYITDAVASNIISKTMIPQFKESNYFEGINLATDQLVEFLNNPKALEEFKNEVDAHENQINWVVKLIIAVFLSVFIAAGGFIFFKAYSGLIEIFRGILVGKLGLLQGIFMMVFSLIQILFSSVFILMPLFFASMVFGLVTDMDNIESVFEHTQWIYYILISFFGITILIAVFKILLKGKEDFGFSLYKNDRNYMRKTFSSSGSHSFGSSSGGSSSGGFSGGGGSSGGGGASGSW</sequence>
<keyword evidence="2" id="KW-0472">Membrane</keyword>
<proteinExistence type="predicted"/>
<dbReference type="InterPro" id="IPR007621">
    <property type="entry name" value="TPM_dom"/>
</dbReference>
<reference evidence="4 5" key="1">
    <citation type="submission" date="2018-05" db="EMBL/GenBank/DDBJ databases">
        <title>Complete genome sequence of Flagellimonas aquimarina ECD12 isolated from seaweed Ecklonia cava.</title>
        <authorList>
            <person name="Choi S."/>
            <person name="Seong C."/>
        </authorList>
    </citation>
    <scope>NUCLEOTIDE SEQUENCE [LARGE SCALE GENOMIC DNA]</scope>
    <source>
        <strain evidence="4 5">ECD12</strain>
    </source>
</reference>
<dbReference type="OrthoDB" id="9810918at2"/>
<dbReference type="Pfam" id="PF04536">
    <property type="entry name" value="TPM_phosphatase"/>
    <property type="match status" value="1"/>
</dbReference>
<evidence type="ECO:0000259" key="3">
    <source>
        <dbReference type="Pfam" id="PF04536"/>
    </source>
</evidence>
<keyword evidence="2" id="KW-0812">Transmembrane</keyword>
<feature type="region of interest" description="Disordered" evidence="1">
    <location>
        <begin position="316"/>
        <end position="349"/>
    </location>
</feature>
<comment type="caution">
    <text evidence="4">The sequence shown here is derived from an EMBL/GenBank/DDBJ whole genome shotgun (WGS) entry which is preliminary data.</text>
</comment>
<evidence type="ECO:0000256" key="2">
    <source>
        <dbReference type="SAM" id="Phobius"/>
    </source>
</evidence>
<keyword evidence="2" id="KW-1133">Transmembrane helix</keyword>
<feature type="domain" description="TPM" evidence="3">
    <location>
        <begin position="30"/>
        <end position="153"/>
    </location>
</feature>
<feature type="transmembrane region" description="Helical" evidence="2">
    <location>
        <begin position="269"/>
        <end position="291"/>
    </location>
</feature>
<protein>
    <recommendedName>
        <fullName evidence="3">TPM domain-containing protein</fullName>
    </recommendedName>
</protein>
<evidence type="ECO:0000256" key="1">
    <source>
        <dbReference type="SAM" id="MobiDB-lite"/>
    </source>
</evidence>
<accession>A0A316L6J9</accession>
<evidence type="ECO:0000313" key="5">
    <source>
        <dbReference type="Proteomes" id="UP000245762"/>
    </source>
</evidence>
<name>A0A316L6J9_9FLAO</name>
<dbReference type="EMBL" id="QGEG01000001">
    <property type="protein sequence ID" value="PWL40545.1"/>
    <property type="molecule type" value="Genomic_DNA"/>
</dbReference>
<feature type="compositionally biased region" description="Gly residues" evidence="1">
    <location>
        <begin position="324"/>
        <end position="349"/>
    </location>
</feature>
<feature type="transmembrane region" description="Helical" evidence="2">
    <location>
        <begin position="177"/>
        <end position="202"/>
    </location>
</feature>
<keyword evidence="5" id="KW-1185">Reference proteome</keyword>
<organism evidence="4 5">
    <name type="scientific">Flagellimonas aquimarina</name>
    <dbReference type="NCBI Taxonomy" id="2201895"/>
    <lineage>
        <taxon>Bacteria</taxon>
        <taxon>Pseudomonadati</taxon>
        <taxon>Bacteroidota</taxon>
        <taxon>Flavobacteriia</taxon>
        <taxon>Flavobacteriales</taxon>
        <taxon>Flavobacteriaceae</taxon>
        <taxon>Flagellimonas</taxon>
    </lineage>
</organism>
<dbReference type="Proteomes" id="UP000245762">
    <property type="component" value="Unassembled WGS sequence"/>
</dbReference>
<evidence type="ECO:0000313" key="4">
    <source>
        <dbReference type="EMBL" id="PWL40545.1"/>
    </source>
</evidence>
<dbReference type="PANTHER" id="PTHR30373">
    <property type="entry name" value="UPF0603 PROTEIN YGCG"/>
    <property type="match status" value="1"/>
</dbReference>
<gene>
    <name evidence="4" type="ORF">DKG77_05340</name>
</gene>
<dbReference type="PANTHER" id="PTHR30373:SF2">
    <property type="entry name" value="UPF0603 PROTEIN YGCG"/>
    <property type="match status" value="1"/>
</dbReference>
<dbReference type="AlphaFoldDB" id="A0A316L6J9"/>
<feature type="transmembrane region" description="Helical" evidence="2">
    <location>
        <begin position="223"/>
        <end position="249"/>
    </location>
</feature>
<dbReference type="Gene3D" id="3.10.310.50">
    <property type="match status" value="1"/>
</dbReference>